<comment type="caution">
    <text evidence="1">The sequence shown here is derived from an EMBL/GenBank/DDBJ whole genome shotgun (WGS) entry which is preliminary data.</text>
</comment>
<accession>A0A401LE70</accession>
<dbReference type="Proteomes" id="UP000287361">
    <property type="component" value="Unassembled WGS sequence"/>
</dbReference>
<organism evidence="1 2">
    <name type="scientific">Anaerotignum faecicola</name>
    <dbReference type="NCBI Taxonomy" id="2358141"/>
    <lineage>
        <taxon>Bacteria</taxon>
        <taxon>Bacillati</taxon>
        <taxon>Bacillota</taxon>
        <taxon>Clostridia</taxon>
        <taxon>Lachnospirales</taxon>
        <taxon>Anaerotignaceae</taxon>
        <taxon>Anaerotignum</taxon>
    </lineage>
</organism>
<keyword evidence="2" id="KW-1185">Reference proteome</keyword>
<dbReference type="OrthoDB" id="2066740at2"/>
<dbReference type="AlphaFoldDB" id="A0A401LE70"/>
<sequence length="84" mass="9989">MKLTFTEEQIANELHKIYLEEDDLLMEGEFVTGEGKNYIITGVATIEGERYHEFEIEFELTEEPAEETLEAIMQTDWEWYDFLC</sequence>
<proteinExistence type="predicted"/>
<evidence type="ECO:0000313" key="2">
    <source>
        <dbReference type="Proteomes" id="UP000287361"/>
    </source>
</evidence>
<gene>
    <name evidence="1" type="ORF">KGMB03357_14330</name>
</gene>
<reference evidence="1 2" key="1">
    <citation type="submission" date="2018-10" db="EMBL/GenBank/DDBJ databases">
        <title>Draft Genome Sequence of Anaerotignum sp. KCTC 15736.</title>
        <authorList>
            <person name="Choi S.H."/>
            <person name="Kim J.S."/>
            <person name="Kang S.W."/>
            <person name="Lee J.S."/>
            <person name="Park S.H."/>
        </authorList>
    </citation>
    <scope>NUCLEOTIDE SEQUENCE [LARGE SCALE GENOMIC DNA]</scope>
    <source>
        <strain evidence="1 2">KCTC 15736</strain>
    </source>
</reference>
<name>A0A401LE70_9FIRM</name>
<dbReference type="EMBL" id="BHVZ01000002">
    <property type="protein sequence ID" value="GCB29772.1"/>
    <property type="molecule type" value="Genomic_DNA"/>
</dbReference>
<evidence type="ECO:0000313" key="1">
    <source>
        <dbReference type="EMBL" id="GCB29772.1"/>
    </source>
</evidence>
<protein>
    <submittedName>
        <fullName evidence="1">Uncharacterized protein</fullName>
    </submittedName>
</protein>